<dbReference type="PANTHER" id="PTHR34823">
    <property type="entry name" value="GLCNAC-BINDING PROTEIN A"/>
    <property type="match status" value="1"/>
</dbReference>
<feature type="compositionally biased region" description="Basic and acidic residues" evidence="1">
    <location>
        <begin position="128"/>
        <end position="150"/>
    </location>
</feature>
<keyword evidence="2" id="KW-0732">Signal</keyword>
<comment type="caution">
    <text evidence="3">The sequence shown here is derived from an EMBL/GenBank/DDBJ whole genome shotgun (WGS) entry which is preliminary data.</text>
</comment>
<evidence type="ECO:0000256" key="1">
    <source>
        <dbReference type="SAM" id="MobiDB-lite"/>
    </source>
</evidence>
<accession>A0ABD3PH08</accession>
<dbReference type="Proteomes" id="UP001530315">
    <property type="component" value="Unassembled WGS sequence"/>
</dbReference>
<name>A0ABD3PH08_9STRA</name>
<keyword evidence="4" id="KW-1185">Reference proteome</keyword>
<evidence type="ECO:0008006" key="5">
    <source>
        <dbReference type="Google" id="ProtNLM"/>
    </source>
</evidence>
<evidence type="ECO:0000313" key="3">
    <source>
        <dbReference type="EMBL" id="KAL3785760.1"/>
    </source>
</evidence>
<feature type="compositionally biased region" description="Low complexity" evidence="1">
    <location>
        <begin position="291"/>
        <end position="308"/>
    </location>
</feature>
<dbReference type="InterPro" id="IPR051024">
    <property type="entry name" value="GlcNAc_Chitin_IntDeg"/>
</dbReference>
<proteinExistence type="predicted"/>
<gene>
    <name evidence="3" type="ORF">ACHAW5_003602</name>
</gene>
<sequence length="513" mass="56875">MPKMTMRCILPLTVITMVAWASAAEDSVLAHSSLAEGIDKLRYVGFKGVRRTSKKDEIADVVETVLEEEGVEDEVIIIVPMNDDGEEQIVAEIGEQKDEMESSQSSPSTYVKWAEKPKETMVSTNDSNTKESSTKELSTKASSKKDSSKKEPRKKTSTKEKRKNPKDRDKADVEATLPTQFPSVEPKLESTSATLPTRHSTLFPSIDPKTESLPQQTVPFCPPHYNTSATYKAGDAIESESIIWECQAAPYEEYCSIVEMNESWNNDTKALWRDAWVHVGACNKLVVSNQPTEEPTSSPTKEPTSTSTFSEVDVKMSITIPPCPPHYNISVIYEAGDRIETELNIWKCRHTPYEKYCSIAEMKESWSDEKKALWKNAWVHVSACEKLTTSNGDVSASIIEAAAAPMTATATPPMATEALVISTIASLPLCPAAYDPSKTNYVAGEKVTVKCKIFQCKDEDHEIYCNINAWDESLPMEMWKDAWELLGDCTPTQGEFMEEKAAANGSGAWKCLG</sequence>
<feature type="chain" id="PRO_5044889063" description="Sushi domain-containing protein" evidence="2">
    <location>
        <begin position="24"/>
        <end position="513"/>
    </location>
</feature>
<evidence type="ECO:0000313" key="4">
    <source>
        <dbReference type="Proteomes" id="UP001530315"/>
    </source>
</evidence>
<feature type="signal peptide" evidence="2">
    <location>
        <begin position="1"/>
        <end position="23"/>
    </location>
</feature>
<evidence type="ECO:0000256" key="2">
    <source>
        <dbReference type="SAM" id="SignalP"/>
    </source>
</evidence>
<dbReference type="EMBL" id="JALLAZ020000873">
    <property type="protein sequence ID" value="KAL3785760.1"/>
    <property type="molecule type" value="Genomic_DNA"/>
</dbReference>
<protein>
    <recommendedName>
        <fullName evidence="5">Sushi domain-containing protein</fullName>
    </recommendedName>
</protein>
<feature type="region of interest" description="Disordered" evidence="1">
    <location>
        <begin position="95"/>
        <end position="193"/>
    </location>
</feature>
<feature type="region of interest" description="Disordered" evidence="1">
    <location>
        <begin position="288"/>
        <end position="308"/>
    </location>
</feature>
<feature type="compositionally biased region" description="Basic residues" evidence="1">
    <location>
        <begin position="151"/>
        <end position="165"/>
    </location>
</feature>
<dbReference type="AlphaFoldDB" id="A0ABD3PH08"/>
<organism evidence="3 4">
    <name type="scientific">Stephanodiscus triporus</name>
    <dbReference type="NCBI Taxonomy" id="2934178"/>
    <lineage>
        <taxon>Eukaryota</taxon>
        <taxon>Sar</taxon>
        <taxon>Stramenopiles</taxon>
        <taxon>Ochrophyta</taxon>
        <taxon>Bacillariophyta</taxon>
        <taxon>Coscinodiscophyceae</taxon>
        <taxon>Thalassiosirophycidae</taxon>
        <taxon>Stephanodiscales</taxon>
        <taxon>Stephanodiscaceae</taxon>
        <taxon>Stephanodiscus</taxon>
    </lineage>
</organism>
<reference evidence="3 4" key="1">
    <citation type="submission" date="2024-10" db="EMBL/GenBank/DDBJ databases">
        <title>Updated reference genomes for cyclostephanoid diatoms.</title>
        <authorList>
            <person name="Roberts W.R."/>
            <person name="Alverson A.J."/>
        </authorList>
    </citation>
    <scope>NUCLEOTIDE SEQUENCE [LARGE SCALE GENOMIC DNA]</scope>
    <source>
        <strain evidence="3 4">AJA276-08</strain>
    </source>
</reference>
<dbReference type="PANTHER" id="PTHR34823:SF1">
    <property type="entry name" value="CHITIN-BINDING TYPE-4 DOMAIN-CONTAINING PROTEIN"/>
    <property type="match status" value="1"/>
</dbReference>